<sequence length="235" mass="26255">MVACERAFAKEAEPEREEVMIDQLRRRLVLARVQPGDGRELASFRWWQLPGRALFHLDRESSGLPVRYSVDVRHWSNQTAGTVQVQLFREGRQWAVAKLPATFAVERGAIEVAMSAVGMKRCHHVTDDGVARQLRADPGSAEGFRARFESRHPTASRWVGVVSVLALLIGVGLLLLQIAEPLSGIPFIEERIGQFQAPFTLPIWLNAGLAILAAAGSAERALRLRYRWWLDAIGN</sequence>
<reference evidence="2 3" key="1">
    <citation type="submission" date="2020-08" db="EMBL/GenBank/DDBJ databases">
        <title>Sequencing the genomes of 1000 actinobacteria strains.</title>
        <authorList>
            <person name="Klenk H.-P."/>
        </authorList>
    </citation>
    <scope>NUCLEOTIDE SEQUENCE [LARGE SCALE GENOMIC DNA]</scope>
    <source>
        <strain evidence="2 3">DSM 102030</strain>
    </source>
</reference>
<name>A0A7W7RMU6_9ACTN</name>
<dbReference type="EMBL" id="JACHJT010000001">
    <property type="protein sequence ID" value="MBB4934346.1"/>
    <property type="molecule type" value="Genomic_DNA"/>
</dbReference>
<evidence type="ECO:0000256" key="1">
    <source>
        <dbReference type="SAM" id="Phobius"/>
    </source>
</evidence>
<feature type="transmembrane region" description="Helical" evidence="1">
    <location>
        <begin position="158"/>
        <end position="179"/>
    </location>
</feature>
<feature type="transmembrane region" description="Helical" evidence="1">
    <location>
        <begin position="199"/>
        <end position="218"/>
    </location>
</feature>
<dbReference type="AlphaFoldDB" id="A0A7W7RMU6"/>
<proteinExistence type="predicted"/>
<gene>
    <name evidence="2" type="ORF">F4561_005166</name>
</gene>
<dbReference type="Proteomes" id="UP000523007">
    <property type="component" value="Unassembled WGS sequence"/>
</dbReference>
<dbReference type="RefSeq" id="WP_246437285.1">
    <property type="nucleotide sequence ID" value="NZ_JACHJT010000001.1"/>
</dbReference>
<keyword evidence="1" id="KW-1133">Transmembrane helix</keyword>
<evidence type="ECO:0000313" key="3">
    <source>
        <dbReference type="Proteomes" id="UP000523007"/>
    </source>
</evidence>
<evidence type="ECO:0000313" key="2">
    <source>
        <dbReference type="EMBL" id="MBB4934346.1"/>
    </source>
</evidence>
<comment type="caution">
    <text evidence="2">The sequence shown here is derived from an EMBL/GenBank/DDBJ whole genome shotgun (WGS) entry which is preliminary data.</text>
</comment>
<protein>
    <submittedName>
        <fullName evidence="2">Uncharacterized protein</fullName>
    </submittedName>
</protein>
<keyword evidence="1" id="KW-0812">Transmembrane</keyword>
<accession>A0A7W7RMU6</accession>
<organism evidence="2 3">
    <name type="scientific">Lipingzhangella halophila</name>
    <dbReference type="NCBI Taxonomy" id="1783352"/>
    <lineage>
        <taxon>Bacteria</taxon>
        <taxon>Bacillati</taxon>
        <taxon>Actinomycetota</taxon>
        <taxon>Actinomycetes</taxon>
        <taxon>Streptosporangiales</taxon>
        <taxon>Nocardiopsidaceae</taxon>
        <taxon>Lipingzhangella</taxon>
    </lineage>
</organism>
<keyword evidence="3" id="KW-1185">Reference proteome</keyword>
<keyword evidence="1" id="KW-0472">Membrane</keyword>